<dbReference type="Proteomes" id="UP000820669">
    <property type="component" value="Unassembled WGS sequence"/>
</dbReference>
<keyword evidence="3" id="KW-1185">Reference proteome</keyword>
<dbReference type="InterPro" id="IPR023606">
    <property type="entry name" value="CoA-Trfase_III_dom_1_sf"/>
</dbReference>
<dbReference type="EMBL" id="JAAXLA010000005">
    <property type="protein sequence ID" value="NMH96526.1"/>
    <property type="molecule type" value="Genomic_DNA"/>
</dbReference>
<dbReference type="Gene3D" id="3.40.50.10540">
    <property type="entry name" value="Crotonobetainyl-coa:carnitine coa-transferase, domain 1"/>
    <property type="match status" value="1"/>
</dbReference>
<accession>A0ABX1S823</accession>
<evidence type="ECO:0000256" key="1">
    <source>
        <dbReference type="ARBA" id="ARBA00022679"/>
    </source>
</evidence>
<dbReference type="PANTHER" id="PTHR48207">
    <property type="entry name" value="SUCCINATE--HYDROXYMETHYLGLUTARATE COA-TRANSFERASE"/>
    <property type="match status" value="1"/>
</dbReference>
<keyword evidence="1 2" id="KW-0808">Transferase</keyword>
<sequence>MNVAAGAPLQGLRVLDLTRALAGPFVTMLLADLGADVIKVEPPEGDITRPQGPFHPADELRAYGGYFASVNRNKRGIVLDLSTVRGRTVLRDLARDSDVLVENFRAGVMERLGLGFESLLADNPRLVYAAVRGFGDPRTGVSPYAGRPAYDVVAQAMGGIMAITGQPDGPPTKVGPGVGDILPATLTAVGILAALRQVEATGAGEFVDVAMYDAVLSLCERIVYQHSYLGVSPGREGNAHPLLCPFGLYRAADGWIAIAAPGDRHWQLLCKAIDRPDLVEDPRFRTNRDRVAHRELVREVVEEWTAGRSVTAIEAVLAATVPMAPVNSVERIFADPHVRARSMLVELEQPGVPTPLAVAGQPIKFASGSGVPMHRAPLLGEHTDAVLDELGYPSDHVAGLRRDRVVA</sequence>
<evidence type="ECO:0000313" key="3">
    <source>
        <dbReference type="Proteomes" id="UP000820669"/>
    </source>
</evidence>
<dbReference type="PANTHER" id="PTHR48207:SF3">
    <property type="entry name" value="SUCCINATE--HYDROXYMETHYLGLUTARATE COA-TRANSFERASE"/>
    <property type="match status" value="1"/>
</dbReference>
<name>A0ABX1S823_9PSEU</name>
<reference evidence="2 3" key="1">
    <citation type="submission" date="2020-04" db="EMBL/GenBank/DDBJ databases">
        <authorList>
            <person name="Klaysubun C."/>
            <person name="Duangmal K."/>
            <person name="Lipun K."/>
        </authorList>
    </citation>
    <scope>NUCLEOTIDE SEQUENCE [LARGE SCALE GENOMIC DNA]</scope>
    <source>
        <strain evidence="2 3">K10HN5</strain>
    </source>
</reference>
<dbReference type="InterPro" id="IPR044855">
    <property type="entry name" value="CoA-Trfase_III_dom3_sf"/>
</dbReference>
<dbReference type="GO" id="GO:0016740">
    <property type="term" value="F:transferase activity"/>
    <property type="evidence" value="ECO:0007669"/>
    <property type="project" value="UniProtKB-KW"/>
</dbReference>
<evidence type="ECO:0000313" key="2">
    <source>
        <dbReference type="EMBL" id="NMH96526.1"/>
    </source>
</evidence>
<dbReference type="Gene3D" id="3.30.1540.10">
    <property type="entry name" value="formyl-coa transferase, domain 3"/>
    <property type="match status" value="1"/>
</dbReference>
<gene>
    <name evidence="2" type="ORF">HF526_04210</name>
</gene>
<dbReference type="SUPFAM" id="SSF89796">
    <property type="entry name" value="CoA-transferase family III (CaiB/BaiF)"/>
    <property type="match status" value="1"/>
</dbReference>
<protein>
    <submittedName>
        <fullName evidence="2">CoA transferase</fullName>
    </submittedName>
</protein>
<dbReference type="Pfam" id="PF02515">
    <property type="entry name" value="CoA_transf_3"/>
    <property type="match status" value="1"/>
</dbReference>
<comment type="caution">
    <text evidence="2">The sequence shown here is derived from an EMBL/GenBank/DDBJ whole genome shotgun (WGS) entry which is preliminary data.</text>
</comment>
<dbReference type="RefSeq" id="WP_169379915.1">
    <property type="nucleotide sequence ID" value="NZ_JAAXLA010000005.1"/>
</dbReference>
<organism evidence="2 3">
    <name type="scientific">Pseudonocardia acidicola</name>
    <dbReference type="NCBI Taxonomy" id="2724939"/>
    <lineage>
        <taxon>Bacteria</taxon>
        <taxon>Bacillati</taxon>
        <taxon>Actinomycetota</taxon>
        <taxon>Actinomycetes</taxon>
        <taxon>Pseudonocardiales</taxon>
        <taxon>Pseudonocardiaceae</taxon>
        <taxon>Pseudonocardia</taxon>
    </lineage>
</organism>
<proteinExistence type="predicted"/>
<dbReference type="InterPro" id="IPR003673">
    <property type="entry name" value="CoA-Trfase_fam_III"/>
</dbReference>
<dbReference type="InterPro" id="IPR050483">
    <property type="entry name" value="CoA-transferase_III_domain"/>
</dbReference>